<reference evidence="2" key="2">
    <citation type="submission" date="2023-01" db="EMBL/GenBank/DDBJ databases">
        <title>Draft genome sequence of Algimonas porphyrae strain NBRC 108216.</title>
        <authorList>
            <person name="Sun Q."/>
            <person name="Mori K."/>
        </authorList>
    </citation>
    <scope>NUCLEOTIDE SEQUENCE</scope>
    <source>
        <strain evidence="2">NBRC 108216</strain>
    </source>
</reference>
<organism evidence="2 3">
    <name type="scientific">Algimonas porphyrae</name>
    <dbReference type="NCBI Taxonomy" id="1128113"/>
    <lineage>
        <taxon>Bacteria</taxon>
        <taxon>Pseudomonadati</taxon>
        <taxon>Pseudomonadota</taxon>
        <taxon>Alphaproteobacteria</taxon>
        <taxon>Maricaulales</taxon>
        <taxon>Robiginitomaculaceae</taxon>
        <taxon>Algimonas</taxon>
    </lineage>
</organism>
<keyword evidence="3" id="KW-1185">Reference proteome</keyword>
<gene>
    <name evidence="2" type="ORF">GCM10007854_02750</name>
</gene>
<keyword evidence="1" id="KW-1133">Transmembrane helix</keyword>
<feature type="transmembrane region" description="Helical" evidence="1">
    <location>
        <begin position="154"/>
        <end position="173"/>
    </location>
</feature>
<sequence>MSTYAERELVSSPTRAVIVTAVYVLLIPLINWSFTWAPMVALPGLGWLFNPVTIVTGLVLVARDFAQREIGHWVLIAMAVALGLTWATSGGELALASGVAFAVSELVDWAVFTFTKLKLSSRVLLSSALAAPVDTSVFLFGAEAIRDGMFTLPNVTMSIIGKMVGALVIWWLIRRTIEKNDPPRTRAEGIAE</sequence>
<evidence type="ECO:0000313" key="2">
    <source>
        <dbReference type="EMBL" id="GLQ19320.1"/>
    </source>
</evidence>
<comment type="caution">
    <text evidence="2">The sequence shown here is derived from an EMBL/GenBank/DDBJ whole genome shotgun (WGS) entry which is preliminary data.</text>
</comment>
<proteinExistence type="predicted"/>
<evidence type="ECO:0000313" key="3">
    <source>
        <dbReference type="Proteomes" id="UP001161390"/>
    </source>
</evidence>
<dbReference type="RefSeq" id="WP_284369074.1">
    <property type="nucleotide sequence ID" value="NZ_BSNJ01000001.1"/>
</dbReference>
<accession>A0ABQ5UVM1</accession>
<reference evidence="2" key="1">
    <citation type="journal article" date="2014" name="Int. J. Syst. Evol. Microbiol.">
        <title>Complete genome of a new Firmicutes species belonging to the dominant human colonic microbiota ('Ruminococcus bicirculans') reveals two chromosomes and a selective capacity to utilize plant glucans.</title>
        <authorList>
            <consortium name="NISC Comparative Sequencing Program"/>
            <person name="Wegmann U."/>
            <person name="Louis P."/>
            <person name="Goesmann A."/>
            <person name="Henrissat B."/>
            <person name="Duncan S.H."/>
            <person name="Flint H.J."/>
        </authorList>
    </citation>
    <scope>NUCLEOTIDE SEQUENCE</scope>
    <source>
        <strain evidence="2">NBRC 108216</strain>
    </source>
</reference>
<evidence type="ECO:0008006" key="4">
    <source>
        <dbReference type="Google" id="ProtNLM"/>
    </source>
</evidence>
<dbReference type="Proteomes" id="UP001161390">
    <property type="component" value="Unassembled WGS sequence"/>
</dbReference>
<protein>
    <recommendedName>
        <fullName evidence="4">VUT family protein</fullName>
    </recommendedName>
</protein>
<feature type="transmembrane region" description="Helical" evidence="1">
    <location>
        <begin position="40"/>
        <end position="61"/>
    </location>
</feature>
<name>A0ABQ5UVM1_9PROT</name>
<keyword evidence="1" id="KW-0812">Transmembrane</keyword>
<dbReference type="EMBL" id="BSNJ01000001">
    <property type="protein sequence ID" value="GLQ19320.1"/>
    <property type="molecule type" value="Genomic_DNA"/>
</dbReference>
<feature type="transmembrane region" description="Helical" evidence="1">
    <location>
        <begin position="123"/>
        <end position="142"/>
    </location>
</feature>
<feature type="transmembrane region" description="Helical" evidence="1">
    <location>
        <begin position="16"/>
        <end position="34"/>
    </location>
</feature>
<feature type="transmembrane region" description="Helical" evidence="1">
    <location>
        <begin position="70"/>
        <end position="87"/>
    </location>
</feature>
<feature type="transmembrane region" description="Helical" evidence="1">
    <location>
        <begin position="93"/>
        <end position="111"/>
    </location>
</feature>
<evidence type="ECO:0000256" key="1">
    <source>
        <dbReference type="SAM" id="Phobius"/>
    </source>
</evidence>
<keyword evidence="1" id="KW-0472">Membrane</keyword>